<accession>A0A1B0BU44</accession>
<dbReference type="AlphaFoldDB" id="A0A1B0BU44"/>
<reference evidence="4" key="1">
    <citation type="submission" date="2015-01" db="EMBL/GenBank/DDBJ databases">
        <authorList>
            <person name="Aksoy S."/>
            <person name="Warren W."/>
            <person name="Wilson R.K."/>
        </authorList>
    </citation>
    <scope>NUCLEOTIDE SEQUENCE [LARGE SCALE GENOMIC DNA]</scope>
    <source>
        <strain evidence="4">IAEA</strain>
    </source>
</reference>
<evidence type="ECO:0000256" key="1">
    <source>
        <dbReference type="SAM" id="MobiDB-lite"/>
    </source>
</evidence>
<sequence length="228" mass="26376">MEHLQSLEDIVPVLPKNVGHLQKTSVVIECPSCKLRNQTRVDRQPVTVVQKIVALINRCLFCDPIKWGGRHDINHYCNICGCFIGRHITLSWYKRQLFRMQRSDVENENRWQRFRKIEKEQLDKAKQKHVNLPKNTNKQTVSSSNDGRVDQASAIDETLKDLTASPFHKQYGREEKQLRHYAVGPSTCRIKRPLCRQIGNAALMWAAGVKHAARCVSLLLWFVLLLIL</sequence>
<dbReference type="EMBL" id="JXJN01020462">
    <property type="status" value="NOT_ANNOTATED_CDS"/>
    <property type="molecule type" value="Genomic_DNA"/>
</dbReference>
<dbReference type="Proteomes" id="UP000092460">
    <property type="component" value="Unassembled WGS sequence"/>
</dbReference>
<protein>
    <recommendedName>
        <fullName evidence="2">LITAF domain-containing protein</fullName>
    </recommendedName>
</protein>
<feature type="domain" description="LITAF" evidence="2">
    <location>
        <begin position="8"/>
        <end position="89"/>
    </location>
</feature>
<dbReference type="Pfam" id="PF10601">
    <property type="entry name" value="zf-LITAF-like"/>
    <property type="match status" value="1"/>
</dbReference>
<feature type="compositionally biased region" description="Polar residues" evidence="1">
    <location>
        <begin position="133"/>
        <end position="146"/>
    </location>
</feature>
<proteinExistence type="predicted"/>
<dbReference type="VEuPathDB" id="VectorBase:GPPI040566"/>
<dbReference type="EnsemblMetazoa" id="GPPI040566-RA">
    <property type="protein sequence ID" value="GPPI040566-PA"/>
    <property type="gene ID" value="GPPI040566"/>
</dbReference>
<dbReference type="SMART" id="SM00714">
    <property type="entry name" value="LITAF"/>
    <property type="match status" value="1"/>
</dbReference>
<keyword evidence="4" id="KW-1185">Reference proteome</keyword>
<organism evidence="3 4">
    <name type="scientific">Glossina palpalis gambiensis</name>
    <dbReference type="NCBI Taxonomy" id="67801"/>
    <lineage>
        <taxon>Eukaryota</taxon>
        <taxon>Metazoa</taxon>
        <taxon>Ecdysozoa</taxon>
        <taxon>Arthropoda</taxon>
        <taxon>Hexapoda</taxon>
        <taxon>Insecta</taxon>
        <taxon>Pterygota</taxon>
        <taxon>Neoptera</taxon>
        <taxon>Endopterygota</taxon>
        <taxon>Diptera</taxon>
        <taxon>Brachycera</taxon>
        <taxon>Muscomorpha</taxon>
        <taxon>Hippoboscoidea</taxon>
        <taxon>Glossinidae</taxon>
        <taxon>Glossina</taxon>
    </lineage>
</organism>
<reference evidence="3" key="2">
    <citation type="submission" date="2020-05" db="UniProtKB">
        <authorList>
            <consortium name="EnsemblMetazoa"/>
        </authorList>
    </citation>
    <scope>IDENTIFICATION</scope>
    <source>
        <strain evidence="3">IAEA</strain>
    </source>
</reference>
<evidence type="ECO:0000259" key="2">
    <source>
        <dbReference type="PROSITE" id="PS51837"/>
    </source>
</evidence>
<evidence type="ECO:0000313" key="3">
    <source>
        <dbReference type="EnsemblMetazoa" id="GPPI040566-PA"/>
    </source>
</evidence>
<evidence type="ECO:0000313" key="4">
    <source>
        <dbReference type="Proteomes" id="UP000092460"/>
    </source>
</evidence>
<dbReference type="InterPro" id="IPR006629">
    <property type="entry name" value="LITAF"/>
</dbReference>
<feature type="region of interest" description="Disordered" evidence="1">
    <location>
        <begin position="125"/>
        <end position="147"/>
    </location>
</feature>
<name>A0A1B0BU44_9MUSC</name>
<dbReference type="PROSITE" id="PS51837">
    <property type="entry name" value="LITAF"/>
    <property type="match status" value="1"/>
</dbReference>